<evidence type="ECO:0000313" key="1">
    <source>
        <dbReference type="EMBL" id="XBL99573.1"/>
    </source>
</evidence>
<sequence length="138" mass="16196">MQNSPKIDRTKWHKPTYLGHYDENASHYEGIRCYCKKCGLSFVFSAESQKNAFEVEHRYPGWLPTLCPMCSEQWERLKQDVIRFENLWESNHSQFASDQAFLKNWLASLQEAQKYGKKDFGSRICMLVKAIAHIQSSI</sequence>
<accession>A0AAU7F6U7</accession>
<dbReference type="KEGG" id="cmav:ABHF33_10865"/>
<proteinExistence type="predicted"/>
<organism evidence="1">
    <name type="scientific">Chitinibacter mangrovi</name>
    <dbReference type="NCBI Taxonomy" id="3153927"/>
    <lineage>
        <taxon>Bacteria</taxon>
        <taxon>Pseudomonadati</taxon>
        <taxon>Pseudomonadota</taxon>
        <taxon>Betaproteobacteria</taxon>
        <taxon>Neisseriales</taxon>
        <taxon>Chitinibacteraceae</taxon>
        <taxon>Chitinibacter</taxon>
    </lineage>
</organism>
<name>A0AAU7F6U7_9NEIS</name>
<dbReference type="RefSeq" id="WP_348943990.1">
    <property type="nucleotide sequence ID" value="NZ_CP157355.1"/>
</dbReference>
<dbReference type="EMBL" id="CP157355">
    <property type="protein sequence ID" value="XBL99573.1"/>
    <property type="molecule type" value="Genomic_DNA"/>
</dbReference>
<protein>
    <recommendedName>
        <fullName evidence="2">Zinc-binding domain-containing protein</fullName>
    </recommendedName>
</protein>
<reference evidence="1" key="1">
    <citation type="submission" date="2024-05" db="EMBL/GenBank/DDBJ databases">
        <authorList>
            <person name="Yang L."/>
            <person name="Pan L."/>
        </authorList>
    </citation>
    <scope>NUCLEOTIDE SEQUENCE</scope>
    <source>
        <strain evidence="1">FCG-7</strain>
    </source>
</reference>
<gene>
    <name evidence="1" type="ORF">ABHF33_10865</name>
</gene>
<dbReference type="AlphaFoldDB" id="A0AAU7F6U7"/>
<evidence type="ECO:0008006" key="2">
    <source>
        <dbReference type="Google" id="ProtNLM"/>
    </source>
</evidence>